<sequence length="290" mass="33275">MDIRQLRYFAAIAEEGQITRAAKRLHMAQPPLSYQLKTLEEEFGQSLFERNGKVMELTEAGKLLYERTNELFRWVEETMHDVQQVGEGLKGTLSIGSVKSSFSYLPSRIKKFRDDYPDIIFQLYEGDSYRIAEYLRNRDIEIGIVRLPLDLHDFHSLPLPADRFVCVLPKDSTLSDKIHLQDLAELPIMLLHRVRGIGLYELVMDTCQEHGLELNVICHCPDTSMLLTLVKSGVGAALLPLSSIPPFYSEWLTIKEIEGLHIKSESAIIWLKSRRLSKQAERFMSSIHSL</sequence>
<name>A0A2S7N3R9_9BACI</name>
<evidence type="ECO:0000256" key="2">
    <source>
        <dbReference type="ARBA" id="ARBA00023015"/>
    </source>
</evidence>
<keyword evidence="3" id="KW-0238">DNA-binding</keyword>
<dbReference type="FunFam" id="1.10.10.10:FF:000001">
    <property type="entry name" value="LysR family transcriptional regulator"/>
    <property type="match status" value="1"/>
</dbReference>
<comment type="similarity">
    <text evidence="1">Belongs to the LysR transcriptional regulatory family.</text>
</comment>
<dbReference type="SUPFAM" id="SSF53850">
    <property type="entry name" value="Periplasmic binding protein-like II"/>
    <property type="match status" value="1"/>
</dbReference>
<comment type="caution">
    <text evidence="6">The sequence shown here is derived from an EMBL/GenBank/DDBJ whole genome shotgun (WGS) entry which is preliminary data.</text>
</comment>
<dbReference type="InterPro" id="IPR005119">
    <property type="entry name" value="LysR_subst-bd"/>
</dbReference>
<proteinExistence type="inferred from homology"/>
<dbReference type="AlphaFoldDB" id="A0A2S7N3R9"/>
<dbReference type="GO" id="GO:0005829">
    <property type="term" value="C:cytosol"/>
    <property type="evidence" value="ECO:0007669"/>
    <property type="project" value="TreeGrafter"/>
</dbReference>
<evidence type="ECO:0000313" key="6">
    <source>
        <dbReference type="EMBL" id="PQD96674.1"/>
    </source>
</evidence>
<dbReference type="Gene3D" id="3.40.190.290">
    <property type="match status" value="1"/>
</dbReference>
<dbReference type="Pfam" id="PF03466">
    <property type="entry name" value="LysR_substrate"/>
    <property type="match status" value="1"/>
</dbReference>
<dbReference type="PANTHER" id="PTHR30419:SF28">
    <property type="entry name" value="HTH-TYPE TRANSCRIPTIONAL REGULATOR BSDA"/>
    <property type="match status" value="1"/>
</dbReference>
<protein>
    <submittedName>
        <fullName evidence="6">LysR family transcriptional regulator</fullName>
    </submittedName>
</protein>
<keyword evidence="2" id="KW-0805">Transcription regulation</keyword>
<dbReference type="Proteomes" id="UP000239663">
    <property type="component" value="Unassembled WGS sequence"/>
</dbReference>
<evidence type="ECO:0000256" key="4">
    <source>
        <dbReference type="ARBA" id="ARBA00023163"/>
    </source>
</evidence>
<evidence type="ECO:0000313" key="7">
    <source>
        <dbReference type="Proteomes" id="UP000239663"/>
    </source>
</evidence>
<dbReference type="PRINTS" id="PR00039">
    <property type="entry name" value="HTHLYSR"/>
</dbReference>
<dbReference type="OrthoDB" id="9803735at2"/>
<dbReference type="InterPro" id="IPR000847">
    <property type="entry name" value="LysR_HTH_N"/>
</dbReference>
<reference evidence="6 7" key="1">
    <citation type="submission" date="2017-12" db="EMBL/GenBank/DDBJ databases">
        <title>Taxonomic description and draft genome of Pradoshia cofamensis Gen. nov., sp. nov., a thermotolerant bacillale isolated from anterior gut of earthworm Eisenia fetida.</title>
        <authorList>
            <person name="Saha T."/>
            <person name="Chakraborty R."/>
        </authorList>
    </citation>
    <scope>NUCLEOTIDE SEQUENCE [LARGE SCALE GENOMIC DNA]</scope>
    <source>
        <strain evidence="6 7">EAG3</strain>
    </source>
</reference>
<dbReference type="CDD" id="cd05466">
    <property type="entry name" value="PBP2_LTTR_substrate"/>
    <property type="match status" value="1"/>
</dbReference>
<dbReference type="InterPro" id="IPR050950">
    <property type="entry name" value="HTH-type_LysR_regulators"/>
</dbReference>
<keyword evidence="7" id="KW-1185">Reference proteome</keyword>
<dbReference type="GO" id="GO:0003700">
    <property type="term" value="F:DNA-binding transcription factor activity"/>
    <property type="evidence" value="ECO:0007669"/>
    <property type="project" value="InterPro"/>
</dbReference>
<dbReference type="GO" id="GO:0003677">
    <property type="term" value="F:DNA binding"/>
    <property type="evidence" value="ECO:0007669"/>
    <property type="project" value="UniProtKB-KW"/>
</dbReference>
<feature type="domain" description="HTH lysR-type" evidence="5">
    <location>
        <begin position="1"/>
        <end position="58"/>
    </location>
</feature>
<dbReference type="Pfam" id="PF00126">
    <property type="entry name" value="HTH_1"/>
    <property type="match status" value="1"/>
</dbReference>
<dbReference type="SUPFAM" id="SSF46785">
    <property type="entry name" value="Winged helix' DNA-binding domain"/>
    <property type="match status" value="1"/>
</dbReference>
<gene>
    <name evidence="6" type="ORF">CYL18_01915</name>
</gene>
<dbReference type="PANTHER" id="PTHR30419">
    <property type="entry name" value="HTH-TYPE TRANSCRIPTIONAL REGULATOR YBHD"/>
    <property type="match status" value="1"/>
</dbReference>
<dbReference type="InterPro" id="IPR036388">
    <property type="entry name" value="WH-like_DNA-bd_sf"/>
</dbReference>
<dbReference type="EMBL" id="PKOZ01000001">
    <property type="protein sequence ID" value="PQD96674.1"/>
    <property type="molecule type" value="Genomic_DNA"/>
</dbReference>
<evidence type="ECO:0000259" key="5">
    <source>
        <dbReference type="PROSITE" id="PS50931"/>
    </source>
</evidence>
<dbReference type="Gene3D" id="1.10.10.10">
    <property type="entry name" value="Winged helix-like DNA-binding domain superfamily/Winged helix DNA-binding domain"/>
    <property type="match status" value="1"/>
</dbReference>
<dbReference type="InterPro" id="IPR036390">
    <property type="entry name" value="WH_DNA-bd_sf"/>
</dbReference>
<organism evidence="6 7">
    <name type="scientific">Pradoshia eiseniae</name>
    <dbReference type="NCBI Taxonomy" id="2064768"/>
    <lineage>
        <taxon>Bacteria</taxon>
        <taxon>Bacillati</taxon>
        <taxon>Bacillota</taxon>
        <taxon>Bacilli</taxon>
        <taxon>Bacillales</taxon>
        <taxon>Bacillaceae</taxon>
        <taxon>Pradoshia</taxon>
    </lineage>
</organism>
<dbReference type="PROSITE" id="PS50931">
    <property type="entry name" value="HTH_LYSR"/>
    <property type="match status" value="1"/>
</dbReference>
<evidence type="ECO:0000256" key="3">
    <source>
        <dbReference type="ARBA" id="ARBA00023125"/>
    </source>
</evidence>
<evidence type="ECO:0000256" key="1">
    <source>
        <dbReference type="ARBA" id="ARBA00009437"/>
    </source>
</evidence>
<keyword evidence="4" id="KW-0804">Transcription</keyword>
<accession>A0A2S7N3R9</accession>
<dbReference type="RefSeq" id="WP_104847771.1">
    <property type="nucleotide sequence ID" value="NZ_PKOZ01000001.1"/>
</dbReference>